<evidence type="ECO:0000256" key="1">
    <source>
        <dbReference type="ARBA" id="ARBA00001933"/>
    </source>
</evidence>
<dbReference type="PROSITE" id="PS00770">
    <property type="entry name" value="AA_TRANSFER_CLASS_4"/>
    <property type="match status" value="1"/>
</dbReference>
<evidence type="ECO:0000256" key="6">
    <source>
        <dbReference type="ARBA" id="ARBA00022898"/>
    </source>
</evidence>
<sequence>MRAVFRSLTSLRSVSIRPANATARAGHVAAAAIRCKSTGAVQRDTMTGEIISLPDIDPSLLKIEPLKNPKTPLPSSKLVFGKTFTDHMLMIPWSSESGWAEPLIKEYGPLSLDPSSTVFHYAFCLYVRSRFRFSWALLADPRPNSFEGMKAYRCEDGTIRLFRPDMNMARMNRSAARIALPQFDGEALVELIKQMVVLDSKWIPSEPGYSLYIREPPTRFLVYRGDHLTARVTSPGPTMIATQNSLGVGPSSKALLFVIASPVGPYYATGFKAISLQATTKYVRAAPGGTGGYKLGANYSPGVVPQVEAAKKGYAQNLWLHGPEHELTEVGTMNLFVVIEHPDGTTELLTPPLEDLILPGVTRDSVLTIARDHVAGTVRVPGLPENLIVSERKMSMPELKRLAHEGKVKEVFGAGTAAIVTSVDNIGYEGEDIPIPAGPEGLGPIAKAMLDRIQGIQTGKIEHEWSVVAGRA</sequence>
<comment type="catalytic activity">
    <reaction evidence="10">
        <text>L-valine + 2-oxoglutarate = 3-methyl-2-oxobutanoate + L-glutamate</text>
        <dbReference type="Rhea" id="RHEA:24813"/>
        <dbReference type="ChEBI" id="CHEBI:11851"/>
        <dbReference type="ChEBI" id="CHEBI:16810"/>
        <dbReference type="ChEBI" id="CHEBI:29985"/>
        <dbReference type="ChEBI" id="CHEBI:57762"/>
        <dbReference type="EC" id="2.6.1.42"/>
    </reaction>
</comment>
<comment type="catalytic activity">
    <reaction evidence="10">
        <text>L-leucine + 2-oxoglutarate = 4-methyl-2-oxopentanoate + L-glutamate</text>
        <dbReference type="Rhea" id="RHEA:18321"/>
        <dbReference type="ChEBI" id="CHEBI:16810"/>
        <dbReference type="ChEBI" id="CHEBI:17865"/>
        <dbReference type="ChEBI" id="CHEBI:29985"/>
        <dbReference type="ChEBI" id="CHEBI:57427"/>
        <dbReference type="EC" id="2.6.1.42"/>
    </reaction>
</comment>
<protein>
    <recommendedName>
        <fullName evidence="10">Branched-chain-amino-acid aminotransferase</fullName>
        <ecNumber evidence="10">2.6.1.42</ecNumber>
    </recommendedName>
</protein>
<keyword evidence="12" id="KW-1185">Reference proteome</keyword>
<organism evidence="11 12">
    <name type="scientific">Naganishia liquefaciens</name>
    <dbReference type="NCBI Taxonomy" id="104408"/>
    <lineage>
        <taxon>Eukaryota</taxon>
        <taxon>Fungi</taxon>
        <taxon>Dikarya</taxon>
        <taxon>Basidiomycota</taxon>
        <taxon>Agaricomycotina</taxon>
        <taxon>Tremellomycetes</taxon>
        <taxon>Filobasidiales</taxon>
        <taxon>Filobasidiaceae</taxon>
        <taxon>Naganishia</taxon>
    </lineage>
</organism>
<evidence type="ECO:0000256" key="5">
    <source>
        <dbReference type="ARBA" id="ARBA00022679"/>
    </source>
</evidence>
<keyword evidence="7 10" id="KW-0100">Branched-chain amino acid biosynthesis</keyword>
<comment type="caution">
    <text evidence="11">The sequence shown here is derived from an EMBL/GenBank/DDBJ whole genome shotgun (WGS) entry which is preliminary data.</text>
</comment>
<dbReference type="InterPro" id="IPR033939">
    <property type="entry name" value="BCAT_family"/>
</dbReference>
<dbReference type="InterPro" id="IPR018300">
    <property type="entry name" value="Aminotrans_IV_CS"/>
</dbReference>
<dbReference type="InterPro" id="IPR043132">
    <property type="entry name" value="BCAT-like_C"/>
</dbReference>
<keyword evidence="5 10" id="KW-0808">Transferase</keyword>
<dbReference type="PANTHER" id="PTHR11825">
    <property type="entry name" value="SUBGROUP IIII AMINOTRANSFERASE"/>
    <property type="match status" value="1"/>
</dbReference>
<dbReference type="InterPro" id="IPR043131">
    <property type="entry name" value="BCAT-like_N"/>
</dbReference>
<dbReference type="GO" id="GO:0009098">
    <property type="term" value="P:L-leucine biosynthetic process"/>
    <property type="evidence" value="ECO:0007669"/>
    <property type="project" value="TreeGrafter"/>
</dbReference>
<evidence type="ECO:0000313" key="12">
    <source>
        <dbReference type="Proteomes" id="UP000620104"/>
    </source>
</evidence>
<keyword evidence="3 10" id="KW-0032">Aminotransferase</keyword>
<proteinExistence type="inferred from homology"/>
<reference evidence="11" key="1">
    <citation type="submission" date="2020-07" db="EMBL/GenBank/DDBJ databases">
        <title>Draft Genome Sequence of a Deep-Sea Yeast, Naganishia (Cryptococcus) liquefaciens strain N6.</title>
        <authorList>
            <person name="Han Y.W."/>
            <person name="Kajitani R."/>
            <person name="Morimoto H."/>
            <person name="Parhat M."/>
            <person name="Tsubouchi H."/>
            <person name="Bakenova O."/>
            <person name="Ogata M."/>
            <person name="Argunhan B."/>
            <person name="Aoki R."/>
            <person name="Kajiwara S."/>
            <person name="Itoh T."/>
            <person name="Iwasaki H."/>
        </authorList>
    </citation>
    <scope>NUCLEOTIDE SEQUENCE</scope>
    <source>
        <strain evidence="11">N6</strain>
    </source>
</reference>
<keyword evidence="4 10" id="KW-0028">Amino-acid biosynthesis</keyword>
<dbReference type="InterPro" id="IPR005786">
    <property type="entry name" value="B_amino_transII"/>
</dbReference>
<dbReference type="GO" id="GO:0009099">
    <property type="term" value="P:L-valine biosynthetic process"/>
    <property type="evidence" value="ECO:0007669"/>
    <property type="project" value="TreeGrafter"/>
</dbReference>
<dbReference type="AlphaFoldDB" id="A0A8H3YFP2"/>
<comment type="cofactor">
    <cofactor evidence="1 9">
        <name>pyridoxal 5'-phosphate</name>
        <dbReference type="ChEBI" id="CHEBI:597326"/>
    </cofactor>
</comment>
<evidence type="ECO:0000256" key="10">
    <source>
        <dbReference type="RuleBase" id="RU004517"/>
    </source>
</evidence>
<dbReference type="GO" id="GO:0004084">
    <property type="term" value="F:branched-chain-amino-acid transaminase activity"/>
    <property type="evidence" value="ECO:0007669"/>
    <property type="project" value="UniProtKB-EC"/>
</dbReference>
<keyword evidence="6 9" id="KW-0663">Pyridoxal phosphate</keyword>
<accession>A0A8H3YFP2</accession>
<comment type="similarity">
    <text evidence="2 8">Belongs to the class-IV pyridoxal-phosphate-dependent aminotransferase family.</text>
</comment>
<dbReference type="Gene3D" id="3.20.10.10">
    <property type="entry name" value="D-amino Acid Aminotransferase, subunit A, domain 2"/>
    <property type="match status" value="1"/>
</dbReference>
<dbReference type="InterPro" id="IPR036038">
    <property type="entry name" value="Aminotransferase-like"/>
</dbReference>
<comment type="catalytic activity">
    <reaction evidence="10">
        <text>L-isoleucine + 2-oxoglutarate = (S)-3-methyl-2-oxopentanoate + L-glutamate</text>
        <dbReference type="Rhea" id="RHEA:24801"/>
        <dbReference type="ChEBI" id="CHEBI:16810"/>
        <dbReference type="ChEBI" id="CHEBI:29985"/>
        <dbReference type="ChEBI" id="CHEBI:35146"/>
        <dbReference type="ChEBI" id="CHEBI:58045"/>
        <dbReference type="EC" id="2.6.1.42"/>
    </reaction>
</comment>
<dbReference type="OrthoDB" id="1732691at2759"/>
<dbReference type="CDD" id="cd01557">
    <property type="entry name" value="BCAT_beta_family"/>
    <property type="match status" value="1"/>
</dbReference>
<dbReference type="Gene3D" id="3.30.470.10">
    <property type="match status" value="2"/>
</dbReference>
<evidence type="ECO:0000313" key="11">
    <source>
        <dbReference type="EMBL" id="GHJ86412.1"/>
    </source>
</evidence>
<dbReference type="Proteomes" id="UP000620104">
    <property type="component" value="Unassembled WGS sequence"/>
</dbReference>
<dbReference type="Pfam" id="PF01063">
    <property type="entry name" value="Aminotran_4"/>
    <property type="match status" value="1"/>
</dbReference>
<dbReference type="GO" id="GO:0005739">
    <property type="term" value="C:mitochondrion"/>
    <property type="evidence" value="ECO:0007669"/>
    <property type="project" value="TreeGrafter"/>
</dbReference>
<dbReference type="SUPFAM" id="SSF56752">
    <property type="entry name" value="D-aminoacid aminotransferase-like PLP-dependent enzymes"/>
    <property type="match status" value="1"/>
</dbReference>
<evidence type="ECO:0000256" key="9">
    <source>
        <dbReference type="RuleBase" id="RU004516"/>
    </source>
</evidence>
<evidence type="ECO:0000256" key="8">
    <source>
        <dbReference type="RuleBase" id="RU004106"/>
    </source>
</evidence>
<dbReference type="PANTHER" id="PTHR11825:SF44">
    <property type="entry name" value="BRANCHED-CHAIN-AMINO-ACID AMINOTRANSFERASE"/>
    <property type="match status" value="1"/>
</dbReference>
<evidence type="ECO:0000256" key="2">
    <source>
        <dbReference type="ARBA" id="ARBA00009320"/>
    </source>
</evidence>
<dbReference type="EC" id="2.6.1.42" evidence="10"/>
<name>A0A8H3YFP2_9TREE</name>
<evidence type="ECO:0000256" key="4">
    <source>
        <dbReference type="ARBA" id="ARBA00022605"/>
    </source>
</evidence>
<dbReference type="InterPro" id="IPR001544">
    <property type="entry name" value="Aminotrans_IV"/>
</dbReference>
<dbReference type="FunFam" id="3.20.10.10:FF:000004">
    <property type="entry name" value="Branched-chain-amino-acid aminotransferase"/>
    <property type="match status" value="1"/>
</dbReference>
<evidence type="ECO:0000256" key="7">
    <source>
        <dbReference type="ARBA" id="ARBA00023304"/>
    </source>
</evidence>
<evidence type="ECO:0000256" key="3">
    <source>
        <dbReference type="ARBA" id="ARBA00022576"/>
    </source>
</evidence>
<dbReference type="EMBL" id="BLZA01000018">
    <property type="protein sequence ID" value="GHJ86412.1"/>
    <property type="molecule type" value="Genomic_DNA"/>
</dbReference>
<gene>
    <name evidence="11" type="ORF">NliqN6_2814</name>
</gene>